<keyword evidence="3" id="KW-0732">Signal</keyword>
<reference evidence="5" key="2">
    <citation type="journal article" date="2021" name="PeerJ">
        <title>Extensive microbial diversity within the chicken gut microbiome revealed by metagenomics and culture.</title>
        <authorList>
            <person name="Gilroy R."/>
            <person name="Ravi A."/>
            <person name="Getino M."/>
            <person name="Pursley I."/>
            <person name="Horton D.L."/>
            <person name="Alikhan N.F."/>
            <person name="Baker D."/>
            <person name="Gharbi K."/>
            <person name="Hall N."/>
            <person name="Watson M."/>
            <person name="Adriaenssens E.M."/>
            <person name="Foster-Nyarko E."/>
            <person name="Jarju S."/>
            <person name="Secka A."/>
            <person name="Antonio M."/>
            <person name="Oren A."/>
            <person name="Chaudhuri R.R."/>
            <person name="La Ragione R."/>
            <person name="Hildebrand F."/>
            <person name="Pallen M.J."/>
        </authorList>
    </citation>
    <scope>NUCLEOTIDE SEQUENCE</scope>
    <source>
        <strain evidence="5">ChiSxjej1B13-7041</strain>
    </source>
</reference>
<dbReference type="GO" id="GO:0008800">
    <property type="term" value="F:beta-lactamase activity"/>
    <property type="evidence" value="ECO:0007669"/>
    <property type="project" value="InterPro"/>
</dbReference>
<accession>A0A9D1JFG4</accession>
<evidence type="ECO:0000256" key="3">
    <source>
        <dbReference type="SAM" id="SignalP"/>
    </source>
</evidence>
<reference evidence="5" key="1">
    <citation type="submission" date="2020-10" db="EMBL/GenBank/DDBJ databases">
        <authorList>
            <person name="Gilroy R."/>
        </authorList>
    </citation>
    <scope>NUCLEOTIDE SEQUENCE</scope>
    <source>
        <strain evidence="5">ChiSxjej1B13-7041</strain>
    </source>
</reference>
<name>A0A9D1JFG4_9FIRM</name>
<evidence type="ECO:0000256" key="2">
    <source>
        <dbReference type="SAM" id="Phobius"/>
    </source>
</evidence>
<evidence type="ECO:0000313" key="5">
    <source>
        <dbReference type="EMBL" id="HIR92904.1"/>
    </source>
</evidence>
<keyword evidence="2" id="KW-1133">Transmembrane helix</keyword>
<organism evidence="5 6">
    <name type="scientific">Candidatus Egerieimonas intestinavium</name>
    <dbReference type="NCBI Taxonomy" id="2840777"/>
    <lineage>
        <taxon>Bacteria</taxon>
        <taxon>Bacillati</taxon>
        <taxon>Bacillota</taxon>
        <taxon>Clostridia</taxon>
        <taxon>Lachnospirales</taxon>
        <taxon>Lachnospiraceae</taxon>
        <taxon>Lachnospiraceae incertae sedis</taxon>
        <taxon>Candidatus Egerieimonas</taxon>
    </lineage>
</organism>
<dbReference type="Proteomes" id="UP000886841">
    <property type="component" value="Unassembled WGS sequence"/>
</dbReference>
<evidence type="ECO:0000256" key="1">
    <source>
        <dbReference type="SAM" id="MobiDB-lite"/>
    </source>
</evidence>
<dbReference type="AlphaFoldDB" id="A0A9D1JFG4"/>
<feature type="chain" id="PRO_5038438237" evidence="3">
    <location>
        <begin position="25"/>
        <end position="416"/>
    </location>
</feature>
<gene>
    <name evidence="5" type="ORF">IAB98_05760</name>
</gene>
<protein>
    <submittedName>
        <fullName evidence="5">Serine hydrolase</fullName>
    </submittedName>
</protein>
<dbReference type="InterPro" id="IPR012338">
    <property type="entry name" value="Beta-lactam/transpept-like"/>
</dbReference>
<keyword evidence="2" id="KW-0812">Transmembrane</keyword>
<dbReference type="InterPro" id="IPR000871">
    <property type="entry name" value="Beta-lactam_class-A"/>
</dbReference>
<dbReference type="PANTHER" id="PTHR35333:SF3">
    <property type="entry name" value="BETA-LACTAMASE-TYPE TRANSPEPTIDASE FOLD CONTAINING PROTEIN"/>
    <property type="match status" value="1"/>
</dbReference>
<sequence>MRKKRILSVLLGAALLMGAVPAYAEEPETVAPVSTSEDEESEGEEGADAAPVMELSVKELCQICDTAEGQEILELGEMPGLKAETRASIEQVISQITDKQYDVSFLLLDLQTGQGYSKNPEEVYFGASSIKGPYVAALAERVVDAGEASLTDQLERDSAEFNDGSGTIKDDPAGTTYTLEEVMTRTIVYSDNMGYDILREEYGADFFGKWLNGGSVETSYAGKQWPSYDARTLTKMWVSIYEYFQSGRGISEEVKGMFDHSEGSVITQALGDTYTVYAKPGYTGTSSNQAWHDAALVMSGDHPYLMTIMTNIPWSSQDDTYGDLLAELAGYLDQAHTEVFPVPTEEPEEAEPVSVSQVPQETEEEAGKVPVFVWVILVLILGGGGFLGYRVWTIRKERELQRQQWEAARRRRRNRQ</sequence>
<dbReference type="EMBL" id="DVHU01000054">
    <property type="protein sequence ID" value="HIR92904.1"/>
    <property type="molecule type" value="Genomic_DNA"/>
</dbReference>
<feature type="compositionally biased region" description="Acidic residues" evidence="1">
    <location>
        <begin position="36"/>
        <end position="47"/>
    </location>
</feature>
<comment type="caution">
    <text evidence="5">The sequence shown here is derived from an EMBL/GenBank/DDBJ whole genome shotgun (WGS) entry which is preliminary data.</text>
</comment>
<keyword evidence="5" id="KW-0378">Hydrolase</keyword>
<dbReference type="Pfam" id="PF13354">
    <property type="entry name" value="Beta-lactamase2"/>
    <property type="match status" value="1"/>
</dbReference>
<evidence type="ECO:0000259" key="4">
    <source>
        <dbReference type="Pfam" id="PF13354"/>
    </source>
</evidence>
<keyword evidence="2" id="KW-0472">Membrane</keyword>
<feature type="domain" description="Beta-lactamase class A catalytic" evidence="4">
    <location>
        <begin position="105"/>
        <end position="310"/>
    </location>
</feature>
<evidence type="ECO:0000313" key="6">
    <source>
        <dbReference type="Proteomes" id="UP000886841"/>
    </source>
</evidence>
<feature type="transmembrane region" description="Helical" evidence="2">
    <location>
        <begin position="371"/>
        <end position="392"/>
    </location>
</feature>
<feature type="region of interest" description="Disordered" evidence="1">
    <location>
        <begin position="28"/>
        <end position="49"/>
    </location>
</feature>
<dbReference type="SUPFAM" id="SSF56601">
    <property type="entry name" value="beta-lactamase/transpeptidase-like"/>
    <property type="match status" value="1"/>
</dbReference>
<proteinExistence type="predicted"/>
<dbReference type="Gene3D" id="3.40.710.10">
    <property type="entry name" value="DD-peptidase/beta-lactamase superfamily"/>
    <property type="match status" value="1"/>
</dbReference>
<dbReference type="GO" id="GO:0030655">
    <property type="term" value="P:beta-lactam antibiotic catabolic process"/>
    <property type="evidence" value="ECO:0007669"/>
    <property type="project" value="InterPro"/>
</dbReference>
<dbReference type="GO" id="GO:0046677">
    <property type="term" value="P:response to antibiotic"/>
    <property type="evidence" value="ECO:0007669"/>
    <property type="project" value="InterPro"/>
</dbReference>
<feature type="signal peptide" evidence="3">
    <location>
        <begin position="1"/>
        <end position="24"/>
    </location>
</feature>
<dbReference type="InterPro" id="IPR045155">
    <property type="entry name" value="Beta-lactam_cat"/>
</dbReference>
<dbReference type="PANTHER" id="PTHR35333">
    <property type="entry name" value="BETA-LACTAMASE"/>
    <property type="match status" value="1"/>
</dbReference>